<feature type="compositionally biased region" description="Polar residues" evidence="1">
    <location>
        <begin position="221"/>
        <end position="250"/>
    </location>
</feature>
<evidence type="ECO:0000256" key="1">
    <source>
        <dbReference type="SAM" id="MobiDB-lite"/>
    </source>
</evidence>
<accession>A0ABR4BKQ1</accession>
<name>A0ABR4BKQ1_9LECA</name>
<comment type="caution">
    <text evidence="2">The sequence shown here is derived from an EMBL/GenBank/DDBJ whole genome shotgun (WGS) entry which is preliminary data.</text>
</comment>
<feature type="compositionally biased region" description="Polar residues" evidence="1">
    <location>
        <begin position="169"/>
        <end position="181"/>
    </location>
</feature>
<keyword evidence="3" id="KW-1185">Reference proteome</keyword>
<organism evidence="2 3">
    <name type="scientific">Lepraria finkii</name>
    <dbReference type="NCBI Taxonomy" id="1340010"/>
    <lineage>
        <taxon>Eukaryota</taxon>
        <taxon>Fungi</taxon>
        <taxon>Dikarya</taxon>
        <taxon>Ascomycota</taxon>
        <taxon>Pezizomycotina</taxon>
        <taxon>Lecanoromycetes</taxon>
        <taxon>OSLEUM clade</taxon>
        <taxon>Lecanoromycetidae</taxon>
        <taxon>Lecanorales</taxon>
        <taxon>Lecanorineae</taxon>
        <taxon>Stereocaulaceae</taxon>
        <taxon>Lepraria</taxon>
    </lineage>
</organism>
<gene>
    <name evidence="2" type="ORF">ABVK25_001001</name>
</gene>
<evidence type="ECO:0000313" key="2">
    <source>
        <dbReference type="EMBL" id="KAL2058275.1"/>
    </source>
</evidence>
<proteinExistence type="predicted"/>
<protein>
    <submittedName>
        <fullName evidence="2">Uncharacterized protein</fullName>
    </submittedName>
</protein>
<reference evidence="2 3" key="1">
    <citation type="submission" date="2024-09" db="EMBL/GenBank/DDBJ databases">
        <title>Rethinking Asexuality: The Enigmatic Case of Functional Sexual Genes in Lepraria (Stereocaulaceae).</title>
        <authorList>
            <person name="Doellman M."/>
            <person name="Sun Y."/>
            <person name="Barcenas-Pena A."/>
            <person name="Lumbsch H.T."/>
            <person name="Grewe F."/>
        </authorList>
    </citation>
    <scope>NUCLEOTIDE SEQUENCE [LARGE SCALE GENOMIC DNA]</scope>
    <source>
        <strain evidence="2 3">Grewe 0041</strain>
    </source>
</reference>
<dbReference type="EMBL" id="JBHFEH010000002">
    <property type="protein sequence ID" value="KAL2058275.1"/>
    <property type="molecule type" value="Genomic_DNA"/>
</dbReference>
<feature type="compositionally biased region" description="Basic and acidic residues" evidence="1">
    <location>
        <begin position="187"/>
        <end position="196"/>
    </location>
</feature>
<feature type="compositionally biased region" description="Low complexity" evidence="1">
    <location>
        <begin position="148"/>
        <end position="158"/>
    </location>
</feature>
<feature type="region of interest" description="Disordered" evidence="1">
    <location>
        <begin position="1"/>
        <end position="298"/>
    </location>
</feature>
<dbReference type="Proteomes" id="UP001590951">
    <property type="component" value="Unassembled WGS sequence"/>
</dbReference>
<evidence type="ECO:0000313" key="3">
    <source>
        <dbReference type="Proteomes" id="UP001590951"/>
    </source>
</evidence>
<sequence>MASRMRNMFHRKKNDDAEEPQVRTRTPYNARTDPAIRTLLYEDTSPAAPPQTGDSPLRGNDSSVILQQGRKPSVKSSRSRRSSDGHDNVSCRVPAPRRTPPPTSNAVAGAFDPCQQVPALPKRGQNETSRSALPQDFSGLNLGGEQSPTTVTTTHVPTGATQGAIPARGSSQAQGYSNQNIARIRKVNQDDTRQHAYDVPAPQDRYDADLARPKSTPRKQVGTSANAPYSSAQSQVPSNGRLSHSRNQSAPKPLPSVPVSSTDGHEPRRTEAIPQSTSVLDRSRPISRGVNGPRDAQDVINRAQTNTYNTEVIENIAPAVVHEIVDKEIHHIREERITREIHNHDVYHRILPVIDVEVLPPRHFLPVEGGGLVEVSASEVPGRGNNWVIAETASKIPSDQAAPQGARKFTARDFPGREGDSLKYTAPEGHEVTKQTWIHPPEMETGARDTGQSWPMVFRG</sequence>